<comment type="caution">
    <text evidence="1">The sequence shown here is derived from an EMBL/GenBank/DDBJ whole genome shotgun (WGS) entry which is preliminary data.</text>
</comment>
<name>A0ABR3DTD5_NEUIN</name>
<evidence type="ECO:0000313" key="2">
    <source>
        <dbReference type="Proteomes" id="UP001451303"/>
    </source>
</evidence>
<protein>
    <submittedName>
        <fullName evidence="1">Uncharacterized protein</fullName>
    </submittedName>
</protein>
<proteinExistence type="predicted"/>
<dbReference type="Proteomes" id="UP001451303">
    <property type="component" value="Unassembled WGS sequence"/>
</dbReference>
<sequence>MLEGNITFKCGHYHEYPQPTPYANCIREPVHHWVRRDGNDNILNVVDSDPSLRVPLKAPESVTDKGYRMPERVRILELLLGPALERPLRGTLEASLRRRLKQEWRERNCAERRRPHANSGGAEANNDIKEDIRGDVQVILEKELRDLMKRKTYQDITEEEVKREAWRITYAEVNRVLLREMHDMMEETKEISDQDLAMVLERVKEGVSKKEVKEEVKKEFEEERMKGEVKKKVRVKDESE</sequence>
<dbReference type="EMBL" id="JAVLET010000001">
    <property type="protein sequence ID" value="KAL0475955.1"/>
    <property type="molecule type" value="Genomic_DNA"/>
</dbReference>
<organism evidence="1 2">
    <name type="scientific">Neurospora intermedia</name>
    <dbReference type="NCBI Taxonomy" id="5142"/>
    <lineage>
        <taxon>Eukaryota</taxon>
        <taxon>Fungi</taxon>
        <taxon>Dikarya</taxon>
        <taxon>Ascomycota</taxon>
        <taxon>Pezizomycotina</taxon>
        <taxon>Sordariomycetes</taxon>
        <taxon>Sordariomycetidae</taxon>
        <taxon>Sordariales</taxon>
        <taxon>Sordariaceae</taxon>
        <taxon>Neurospora</taxon>
    </lineage>
</organism>
<reference evidence="1 2" key="1">
    <citation type="submission" date="2023-09" db="EMBL/GenBank/DDBJ databases">
        <title>Multi-omics analysis of a traditional fermented food reveals byproduct-associated fungal strains for waste-to-food upcycling.</title>
        <authorList>
            <consortium name="Lawrence Berkeley National Laboratory"/>
            <person name="Rekdal V.M."/>
            <person name="Villalobos-Escobedo J.M."/>
            <person name="Rodriguez-Valeron N."/>
            <person name="Garcia M.O."/>
            <person name="Vasquez D.P."/>
            <person name="Damayanti I."/>
            <person name="Sorensen P.M."/>
            <person name="Baidoo E.E."/>
            <person name="De Carvalho A.C."/>
            <person name="Riley R."/>
            <person name="Lipzen A."/>
            <person name="He G."/>
            <person name="Yan M."/>
            <person name="Haridas S."/>
            <person name="Daum C."/>
            <person name="Yoshinaga Y."/>
            <person name="Ng V."/>
            <person name="Grigoriev I.V."/>
            <person name="Munk R."/>
            <person name="Nuraida L."/>
            <person name="Wijaya C.H."/>
            <person name="Morales P.-C."/>
            <person name="Keasling J.D."/>
        </authorList>
    </citation>
    <scope>NUCLEOTIDE SEQUENCE [LARGE SCALE GENOMIC DNA]</scope>
    <source>
        <strain evidence="1 2">FGSC 2613</strain>
    </source>
</reference>
<keyword evidence="2" id="KW-1185">Reference proteome</keyword>
<gene>
    <name evidence="1" type="ORF">QR685DRAFT_568638</name>
</gene>
<accession>A0ABR3DTD5</accession>
<evidence type="ECO:0000313" key="1">
    <source>
        <dbReference type="EMBL" id="KAL0475955.1"/>
    </source>
</evidence>